<accession>X6NFB4</accession>
<dbReference type="InterPro" id="IPR011600">
    <property type="entry name" value="Pept_C14_caspase"/>
</dbReference>
<keyword evidence="3" id="KW-1185">Reference proteome</keyword>
<reference evidence="2 3" key="1">
    <citation type="journal article" date="2013" name="Curr. Biol.">
        <title>The Genome of the Foraminiferan Reticulomyxa filosa.</title>
        <authorList>
            <person name="Glockner G."/>
            <person name="Hulsmann N."/>
            <person name="Schleicher M."/>
            <person name="Noegel A.A."/>
            <person name="Eichinger L."/>
            <person name="Gallinger C."/>
            <person name="Pawlowski J."/>
            <person name="Sierra R."/>
            <person name="Euteneuer U."/>
            <person name="Pillet L."/>
            <person name="Moustafa A."/>
            <person name="Platzer M."/>
            <person name="Groth M."/>
            <person name="Szafranski K."/>
            <person name="Schliwa M."/>
        </authorList>
    </citation>
    <scope>NUCLEOTIDE SEQUENCE [LARGE SCALE GENOMIC DNA]</scope>
</reference>
<organism evidence="2 3">
    <name type="scientific">Reticulomyxa filosa</name>
    <dbReference type="NCBI Taxonomy" id="46433"/>
    <lineage>
        <taxon>Eukaryota</taxon>
        <taxon>Sar</taxon>
        <taxon>Rhizaria</taxon>
        <taxon>Retaria</taxon>
        <taxon>Foraminifera</taxon>
        <taxon>Monothalamids</taxon>
        <taxon>Reticulomyxidae</taxon>
        <taxon>Reticulomyxa</taxon>
    </lineage>
</organism>
<dbReference type="SUPFAM" id="SSF52129">
    <property type="entry name" value="Caspase-like"/>
    <property type="match status" value="1"/>
</dbReference>
<gene>
    <name evidence="2" type="ORF">RFI_12560</name>
</gene>
<dbReference type="EMBL" id="ASPP01009120">
    <property type="protein sequence ID" value="ETO24598.1"/>
    <property type="molecule type" value="Genomic_DNA"/>
</dbReference>
<evidence type="ECO:0000313" key="2">
    <source>
        <dbReference type="EMBL" id="ETO24598.1"/>
    </source>
</evidence>
<protein>
    <recommendedName>
        <fullName evidence="1">Peptidase C14 caspase domain-containing protein</fullName>
    </recommendedName>
</protein>
<name>X6NFB4_RETFI</name>
<dbReference type="Gene3D" id="3.40.50.1460">
    <property type="match status" value="1"/>
</dbReference>
<sequence>MTQRREKVIKNALVLMICLSKYNALSSLEQVKTKDAPNFTRFFKEELHYEVVQCGDVATADDVLKFLDEVISTFELDKNPKQFDGLIVIICGHATTSDELIASDGNCVKIETIRNKFSGQTLTPFLGFPKLFILNTYIDGNESLTANVKAFSPTNSFDTKITFTNTNDEFVMIRSTVVGSLIPDSVTPSYYLNEAFMSFYKKHDLSEMIKMAQTKICERQNRRHVEIDATAPTFALFLTRKI</sequence>
<feature type="domain" description="Peptidase C14 caspase" evidence="1">
    <location>
        <begin position="13"/>
        <end position="219"/>
    </location>
</feature>
<evidence type="ECO:0000259" key="1">
    <source>
        <dbReference type="Pfam" id="PF00656"/>
    </source>
</evidence>
<dbReference type="Proteomes" id="UP000023152">
    <property type="component" value="Unassembled WGS sequence"/>
</dbReference>
<evidence type="ECO:0000313" key="3">
    <source>
        <dbReference type="Proteomes" id="UP000023152"/>
    </source>
</evidence>
<dbReference type="AlphaFoldDB" id="X6NFB4"/>
<dbReference type="GO" id="GO:0004197">
    <property type="term" value="F:cysteine-type endopeptidase activity"/>
    <property type="evidence" value="ECO:0007669"/>
    <property type="project" value="InterPro"/>
</dbReference>
<dbReference type="GO" id="GO:0006508">
    <property type="term" value="P:proteolysis"/>
    <property type="evidence" value="ECO:0007669"/>
    <property type="project" value="InterPro"/>
</dbReference>
<proteinExistence type="predicted"/>
<dbReference type="Pfam" id="PF00656">
    <property type="entry name" value="Peptidase_C14"/>
    <property type="match status" value="1"/>
</dbReference>
<comment type="caution">
    <text evidence="2">The sequence shown here is derived from an EMBL/GenBank/DDBJ whole genome shotgun (WGS) entry which is preliminary data.</text>
</comment>
<dbReference type="InterPro" id="IPR029030">
    <property type="entry name" value="Caspase-like_dom_sf"/>
</dbReference>